<gene>
    <name evidence="3" type="ORF">CANTADRAFT_24914</name>
</gene>
<comment type="similarity">
    <text evidence="1">Belongs to the RNR ribonuclease family.</text>
</comment>
<dbReference type="GO" id="GO:0000932">
    <property type="term" value="C:P-body"/>
    <property type="evidence" value="ECO:0007669"/>
    <property type="project" value="TreeGrafter"/>
</dbReference>
<keyword evidence="4" id="KW-1185">Reference proteome</keyword>
<feature type="domain" description="RNB" evidence="2">
    <location>
        <begin position="660"/>
        <end position="1029"/>
    </location>
</feature>
<dbReference type="GO" id="GO:0006402">
    <property type="term" value="P:mRNA catabolic process"/>
    <property type="evidence" value="ECO:0007669"/>
    <property type="project" value="TreeGrafter"/>
</dbReference>
<dbReference type="OrthoDB" id="2285229at2759"/>
<dbReference type="GeneID" id="30981395"/>
<dbReference type="Proteomes" id="UP000094285">
    <property type="component" value="Unassembled WGS sequence"/>
</dbReference>
<dbReference type="RefSeq" id="XP_020067498.1">
    <property type="nucleotide sequence ID" value="XM_020207258.1"/>
</dbReference>
<dbReference type="GO" id="GO:0000175">
    <property type="term" value="F:3'-5'-RNA exonuclease activity"/>
    <property type="evidence" value="ECO:0007669"/>
    <property type="project" value="TreeGrafter"/>
</dbReference>
<dbReference type="InterPro" id="IPR050180">
    <property type="entry name" value="RNR_Ribonuclease"/>
</dbReference>
<dbReference type="InterPro" id="IPR001900">
    <property type="entry name" value="RNase_II/R"/>
</dbReference>
<organism evidence="3 4">
    <name type="scientific">Suhomyces tanzawaensis NRRL Y-17324</name>
    <dbReference type="NCBI Taxonomy" id="984487"/>
    <lineage>
        <taxon>Eukaryota</taxon>
        <taxon>Fungi</taxon>
        <taxon>Dikarya</taxon>
        <taxon>Ascomycota</taxon>
        <taxon>Saccharomycotina</taxon>
        <taxon>Pichiomycetes</taxon>
        <taxon>Debaryomycetaceae</taxon>
        <taxon>Suhomyces</taxon>
    </lineage>
</organism>
<dbReference type="AlphaFoldDB" id="A0A1E4SS87"/>
<proteinExistence type="inferred from homology"/>
<dbReference type="SMART" id="SM00955">
    <property type="entry name" value="RNB"/>
    <property type="match status" value="1"/>
</dbReference>
<dbReference type="InterPro" id="IPR022966">
    <property type="entry name" value="RNase_II/R_CS"/>
</dbReference>
<evidence type="ECO:0000259" key="2">
    <source>
        <dbReference type="SMART" id="SM00955"/>
    </source>
</evidence>
<dbReference type="PANTHER" id="PTHR23355:SF9">
    <property type="entry name" value="DIS3-LIKE EXONUCLEASE 2"/>
    <property type="match status" value="1"/>
</dbReference>
<accession>A0A1E4SS87</accession>
<dbReference type="SUPFAM" id="SSF50249">
    <property type="entry name" value="Nucleic acid-binding proteins"/>
    <property type="match status" value="1"/>
</dbReference>
<dbReference type="GO" id="GO:0003723">
    <property type="term" value="F:RNA binding"/>
    <property type="evidence" value="ECO:0007669"/>
    <property type="project" value="InterPro"/>
</dbReference>
<evidence type="ECO:0000313" key="3">
    <source>
        <dbReference type="EMBL" id="ODV82376.1"/>
    </source>
</evidence>
<reference evidence="4" key="1">
    <citation type="submission" date="2016-05" db="EMBL/GenBank/DDBJ databases">
        <title>Comparative genomics of biotechnologically important yeasts.</title>
        <authorList>
            <consortium name="DOE Joint Genome Institute"/>
            <person name="Riley R."/>
            <person name="Haridas S."/>
            <person name="Wolfe K.H."/>
            <person name="Lopes M.R."/>
            <person name="Hittinger C.T."/>
            <person name="Goker M."/>
            <person name="Salamov A."/>
            <person name="Wisecaver J."/>
            <person name="Long T.M."/>
            <person name="Aerts A.L."/>
            <person name="Barry K."/>
            <person name="Choi C."/>
            <person name="Clum A."/>
            <person name="Coughlan A.Y."/>
            <person name="Deshpande S."/>
            <person name="Douglass A.P."/>
            <person name="Hanson S.J."/>
            <person name="Klenk H.-P."/>
            <person name="Labutti K."/>
            <person name="Lapidus A."/>
            <person name="Lindquist E."/>
            <person name="Lipzen A."/>
            <person name="Meier-Kolthoff J.P."/>
            <person name="Ohm R.A."/>
            <person name="Otillar R.P."/>
            <person name="Pangilinan J."/>
            <person name="Peng Y."/>
            <person name="Rokas A."/>
            <person name="Rosa C.A."/>
            <person name="Scheuner C."/>
            <person name="Sibirny A.A."/>
            <person name="Slot J.C."/>
            <person name="Stielow J.B."/>
            <person name="Sun H."/>
            <person name="Kurtzman C.P."/>
            <person name="Blackwell M."/>
            <person name="Grigoriev I.V."/>
            <person name="Jeffries T.W."/>
        </authorList>
    </citation>
    <scope>NUCLEOTIDE SEQUENCE [LARGE SCALE GENOMIC DNA]</scope>
    <source>
        <strain evidence="4">NRRL Y-17324</strain>
    </source>
</reference>
<dbReference type="EMBL" id="KV453909">
    <property type="protein sequence ID" value="ODV82376.1"/>
    <property type="molecule type" value="Genomic_DNA"/>
</dbReference>
<protein>
    <submittedName>
        <fullName evidence="3">RNB-domain-containing protein</fullName>
    </submittedName>
</protein>
<dbReference type="STRING" id="984487.A0A1E4SS87"/>
<evidence type="ECO:0000313" key="4">
    <source>
        <dbReference type="Proteomes" id="UP000094285"/>
    </source>
</evidence>
<dbReference type="Pfam" id="PF00773">
    <property type="entry name" value="RNB"/>
    <property type="match status" value="1"/>
</dbReference>
<dbReference type="PANTHER" id="PTHR23355">
    <property type="entry name" value="RIBONUCLEASE"/>
    <property type="match status" value="1"/>
</dbReference>
<evidence type="ECO:0000256" key="1">
    <source>
        <dbReference type="RuleBase" id="RU003901"/>
    </source>
</evidence>
<dbReference type="InterPro" id="IPR012340">
    <property type="entry name" value="NA-bd_OB-fold"/>
</dbReference>
<dbReference type="PROSITE" id="PS01175">
    <property type="entry name" value="RIBONUCLEASE_II"/>
    <property type="match status" value="1"/>
</dbReference>
<name>A0A1E4SS87_9ASCO</name>
<sequence>MHQARPKGIRWIRYKSTNTSQKANFIPQELKNRHKYFPKASIPHSTTVQDDNSRRNLVKNLLKSTGKDYTRSKGNYFDPANSQLNLSLNNSVLFDKISKATIDRTAKRFEIPSKDWKSDIAKLLEGLEEANKSKVNKIRRAIHDSIINATISSQAVNDSTNIGDLVTLYDDNVNLYLVVEIPTNLSSSSYTFINNEGEVVYAKRSAIKLRFPGVIPKKYHDIVRTFVQLEKKYLDIAPVGVANDKYTKSVQSLPQELQDPEINENVSTKSRLQAYRSSKLGSALENGIITEDATDIAVEGTESISSENDFLVAQASSQFLTNSNVNTYHVPIEARKFYSKALTDVSIKAFNQLSLVNTKLEVLHRKLQYDYNHDLINSPRTISIFEILYHIEHTDLTKLEDYNASVSHIGKSLDLPFDFESQQYHVSTFLALIISLRKQSRLWNIDKYSKSYPPASVTILPIKNVELINNVIYFLKFKKGDSQFANYAMKKSGPKPQYYEDIIQMFKDYIIGNFTSDPVLETLLVGIVRLVDKHLGHVEGIYSYEYSKARAYDLLNCLQESPGQTTPQIVNPGTWYKSLPIAEDISIMSNLSKDYYEFIDKHLDASDVDTAQASVELSKDRVGVLIPESKNLEAFNDTFGGTKDKNTSDFYTSDPLCGIREDFRSIPIYCIDSADAHEIDDGISIHLDARDYIISTHIADPASYLRPHSIISSIAFSKGRTTYLPEGPSMMLPKLIPNLSGLGINGKETRTFVIQYKLNKAIIDSYIEERLKDSSYELPSKILTQIQDQIKSTANIKVAVGKNFPQGYTYEKVDSLLKDESKINNFRRGITDDKNFQNLFKLWNISTILHNIRVLIGEGTQFAITKSNIKVMPMNEARGELPSFKHIKNGYEMALESKQAVQVISSSSQGENSRSQLLVSEFMIFANQSSASFAHRNDIKIIYRSQEMILTEEVKKTIHKLIKDSVLSKQKISEESLSKILSVLTSAKTQIQPKRHESLGVDSYTNVTSPLRRYTDILNHWKFEEYLLKKSDWLQLSDSNLQFIANHLQNMELINNQIQRFSSKFWEGIFLKEYLLLLKQGKIPSDQKIKFRVLIRSNPRNGNVVLVDVLGFSNLHSKLEVTPTLMELFKKGEVQVGQILESDRIKIVKVDFIEDELILEYK</sequence>